<feature type="region of interest" description="Disordered" evidence="1">
    <location>
        <begin position="339"/>
        <end position="363"/>
    </location>
</feature>
<reference evidence="5" key="1">
    <citation type="submission" date="2025-08" db="UniProtKB">
        <authorList>
            <consortium name="RefSeq"/>
        </authorList>
    </citation>
    <scope>IDENTIFICATION</scope>
</reference>
<keyword evidence="2" id="KW-0812">Transmembrane</keyword>
<feature type="signal peptide" evidence="3">
    <location>
        <begin position="1"/>
        <end position="24"/>
    </location>
</feature>
<protein>
    <submittedName>
        <fullName evidence="5">Neural proliferation differentiation and control protein 1-like isoform X1</fullName>
    </submittedName>
</protein>
<name>A0A8M1H7I7_BETSP</name>
<dbReference type="Pfam" id="PF06809">
    <property type="entry name" value="NPDC1"/>
    <property type="match status" value="2"/>
</dbReference>
<feature type="region of interest" description="Disordered" evidence="1">
    <location>
        <begin position="191"/>
        <end position="213"/>
    </location>
</feature>
<dbReference type="Proteomes" id="UP000515150">
    <property type="component" value="Chromosome 19"/>
</dbReference>
<dbReference type="GeneID" id="114845955"/>
<dbReference type="GO" id="GO:0016020">
    <property type="term" value="C:membrane"/>
    <property type="evidence" value="ECO:0007669"/>
    <property type="project" value="InterPro"/>
</dbReference>
<evidence type="ECO:0000256" key="3">
    <source>
        <dbReference type="SAM" id="SignalP"/>
    </source>
</evidence>
<gene>
    <name evidence="5" type="primary">LOC114845955</name>
</gene>
<accession>A0A8M1H7I7</accession>
<feature type="transmembrane region" description="Helical" evidence="2">
    <location>
        <begin position="265"/>
        <end position="289"/>
    </location>
</feature>
<dbReference type="AlphaFoldDB" id="A0A8M1H7I7"/>
<evidence type="ECO:0000313" key="5">
    <source>
        <dbReference type="RefSeq" id="XP_040924404.1"/>
    </source>
</evidence>
<dbReference type="RefSeq" id="XP_040924404.1">
    <property type="nucleotide sequence ID" value="XM_041068470.2"/>
</dbReference>
<keyword evidence="3" id="KW-0732">Signal</keyword>
<sequence>MRAPGLGQAAFFSGLMVLSHCLTGSPLCPRSLDCAQAGRHFCLPGGSRCGPCLRPLVEDSHGRCVRRRHAAHSAPITEAKMSSDPDLDQEIDFLSAIISEQRTESRLPAPSSLDVSQPESQQASDAASDRARATEQPSSQRVAFRSTAPPSSTTRLSTAILPYTSDDQVFIGESCSALGSEAGVFVQQNVQIPRKTTEQNPRNHLPRSNKKSAKHSAHCIPASGLAGAVENTACIYWPWFCLAPSVRTMSVSAALSLPLTVCVCLFTVMSSVFIAASSLALIVAGACWVRLQKGFTKKVNYPAYGLVTTQNFDKLPGDKKLAHSAQMYHYQHQKQQMLSLEKHREEPKVPDSGASTDEENEDGDFTVYECPGLAPTGEMEVKNPLFDDSTLYLQRFHK</sequence>
<proteinExistence type="predicted"/>
<evidence type="ECO:0000313" key="4">
    <source>
        <dbReference type="Proteomes" id="UP000515150"/>
    </source>
</evidence>
<feature type="region of interest" description="Disordered" evidence="1">
    <location>
        <begin position="104"/>
        <end position="157"/>
    </location>
</feature>
<dbReference type="InterPro" id="IPR009635">
    <property type="entry name" value="NPDC1"/>
</dbReference>
<dbReference type="PANTHER" id="PTHR23352:SF2">
    <property type="entry name" value="NEURAL PROLIFERATION DIFFERENTIATION AND CONTROL PROTEIN 1"/>
    <property type="match status" value="1"/>
</dbReference>
<organism evidence="4 5">
    <name type="scientific">Betta splendens</name>
    <name type="common">Siamese fighting fish</name>
    <dbReference type="NCBI Taxonomy" id="158456"/>
    <lineage>
        <taxon>Eukaryota</taxon>
        <taxon>Metazoa</taxon>
        <taxon>Chordata</taxon>
        <taxon>Craniata</taxon>
        <taxon>Vertebrata</taxon>
        <taxon>Euteleostomi</taxon>
        <taxon>Actinopterygii</taxon>
        <taxon>Neopterygii</taxon>
        <taxon>Teleostei</taxon>
        <taxon>Neoteleostei</taxon>
        <taxon>Acanthomorphata</taxon>
        <taxon>Anabantaria</taxon>
        <taxon>Anabantiformes</taxon>
        <taxon>Anabantoidei</taxon>
        <taxon>Osphronemidae</taxon>
        <taxon>Betta</taxon>
    </lineage>
</organism>
<keyword evidence="2" id="KW-1133">Transmembrane helix</keyword>
<feature type="compositionally biased region" description="Basic residues" evidence="1">
    <location>
        <begin position="204"/>
        <end position="213"/>
    </location>
</feature>
<feature type="compositionally biased region" description="Polar residues" evidence="1">
    <location>
        <begin position="148"/>
        <end position="157"/>
    </location>
</feature>
<feature type="compositionally biased region" description="Basic and acidic residues" evidence="1">
    <location>
        <begin position="340"/>
        <end position="349"/>
    </location>
</feature>
<evidence type="ECO:0000256" key="1">
    <source>
        <dbReference type="SAM" id="MobiDB-lite"/>
    </source>
</evidence>
<keyword evidence="2" id="KW-0472">Membrane</keyword>
<evidence type="ECO:0000256" key="2">
    <source>
        <dbReference type="SAM" id="Phobius"/>
    </source>
</evidence>
<dbReference type="PANTHER" id="PTHR23352">
    <property type="entry name" value="NEURAL PROLIFERATION DIFFERENTIATION AND CONTROL PROTEIN-1 NPDC-1 PROTEIN"/>
    <property type="match status" value="1"/>
</dbReference>
<dbReference type="OrthoDB" id="6270617at2759"/>
<dbReference type="KEGG" id="bspl:114845955"/>
<feature type="chain" id="PRO_5035466958" evidence="3">
    <location>
        <begin position="25"/>
        <end position="398"/>
    </location>
</feature>
<keyword evidence="4" id="KW-1185">Reference proteome</keyword>